<organism evidence="2 3">
    <name type="scientific">Halonotius terrestris</name>
    <dbReference type="NCBI Taxonomy" id="2487750"/>
    <lineage>
        <taxon>Archaea</taxon>
        <taxon>Methanobacteriati</taxon>
        <taxon>Methanobacteriota</taxon>
        <taxon>Stenosarchaea group</taxon>
        <taxon>Halobacteria</taxon>
        <taxon>Halobacteriales</taxon>
        <taxon>Haloferacaceae</taxon>
        <taxon>Halonotius</taxon>
    </lineage>
</organism>
<evidence type="ECO:0000313" key="2">
    <source>
        <dbReference type="EMBL" id="TQQ80005.1"/>
    </source>
</evidence>
<evidence type="ECO:0000313" key="3">
    <source>
        <dbReference type="Proteomes" id="UP000705823"/>
    </source>
</evidence>
<dbReference type="AlphaFoldDB" id="A0A8J8PB59"/>
<accession>A0A8J8PB59</accession>
<protein>
    <submittedName>
        <fullName evidence="2">Uncharacterized protein</fullName>
    </submittedName>
</protein>
<keyword evidence="3" id="KW-1185">Reference proteome</keyword>
<gene>
    <name evidence="2" type="ORF">EGH24_11060</name>
</gene>
<keyword evidence="1" id="KW-0175">Coiled coil</keyword>
<evidence type="ECO:0000256" key="1">
    <source>
        <dbReference type="SAM" id="Coils"/>
    </source>
</evidence>
<comment type="caution">
    <text evidence="2">The sequence shown here is derived from an EMBL/GenBank/DDBJ whole genome shotgun (WGS) entry which is preliminary data.</text>
</comment>
<dbReference type="RefSeq" id="WP_142980196.1">
    <property type="nucleotide sequence ID" value="NZ_RKLU01000004.1"/>
</dbReference>
<dbReference type="Proteomes" id="UP000705823">
    <property type="component" value="Unassembled WGS sequence"/>
</dbReference>
<proteinExistence type="predicted"/>
<name>A0A8J8PB59_9EURY</name>
<sequence>MRTSVSLNNELASYVDEVTSSAGDNNAEAIRDALRHGREQAERADSLESEAERLRERIEELEEERDRLKTEKRRVLEQHEETTELLQYVEQERAAEQQWREAGLLTRAKWRVVGMPTPESNT</sequence>
<feature type="coiled-coil region" evidence="1">
    <location>
        <begin position="37"/>
        <end position="85"/>
    </location>
</feature>
<dbReference type="EMBL" id="RKLU01000004">
    <property type="protein sequence ID" value="TQQ80005.1"/>
    <property type="molecule type" value="Genomic_DNA"/>
</dbReference>
<dbReference type="GO" id="GO:0006355">
    <property type="term" value="P:regulation of DNA-templated transcription"/>
    <property type="evidence" value="ECO:0007669"/>
    <property type="project" value="InterPro"/>
</dbReference>
<reference evidence="2" key="1">
    <citation type="submission" date="2019-02" db="EMBL/GenBank/DDBJ databases">
        <title>Halonotius sp. a new haloarchaeum isolated from saline soil.</title>
        <authorList>
            <person name="Duran-Viseras A."/>
            <person name="Sanchez-Porro C."/>
            <person name="Ventosa A."/>
        </authorList>
    </citation>
    <scope>NUCLEOTIDE SEQUENCE</scope>
    <source>
        <strain evidence="2">F15B</strain>
    </source>
</reference>
<dbReference type="InterPro" id="IPR010985">
    <property type="entry name" value="Ribbon_hlx_hlx"/>
</dbReference>
<dbReference type="SUPFAM" id="SSF47598">
    <property type="entry name" value="Ribbon-helix-helix"/>
    <property type="match status" value="1"/>
</dbReference>